<dbReference type="Pfam" id="PF00156">
    <property type="entry name" value="Pribosyltran"/>
    <property type="match status" value="1"/>
</dbReference>
<evidence type="ECO:0000259" key="2">
    <source>
        <dbReference type="Pfam" id="PF01738"/>
    </source>
</evidence>
<dbReference type="Proteomes" id="UP000031675">
    <property type="component" value="Unassembled WGS sequence"/>
</dbReference>
<dbReference type="InterPro" id="IPR000836">
    <property type="entry name" value="PRTase_dom"/>
</dbReference>
<evidence type="ECO:0000259" key="1">
    <source>
        <dbReference type="Pfam" id="PF00156"/>
    </source>
</evidence>
<dbReference type="Gene3D" id="3.40.50.1820">
    <property type="entry name" value="alpha/beta hydrolase"/>
    <property type="match status" value="1"/>
</dbReference>
<dbReference type="EMBL" id="JROO01000002">
    <property type="protein sequence ID" value="KII00546.1"/>
    <property type="molecule type" value="Genomic_DNA"/>
</dbReference>
<dbReference type="Gene3D" id="3.30.1310.20">
    <property type="entry name" value="PRTase-like"/>
    <property type="match status" value="1"/>
</dbReference>
<dbReference type="SUPFAM" id="SSF53271">
    <property type="entry name" value="PRTase-like"/>
    <property type="match status" value="1"/>
</dbReference>
<name>A0A0C2JNN7_9ACTN</name>
<dbReference type="SUPFAM" id="SSF53474">
    <property type="entry name" value="alpha/beta-Hydrolases"/>
    <property type="match status" value="1"/>
</dbReference>
<dbReference type="CDD" id="cd06223">
    <property type="entry name" value="PRTases_typeI"/>
    <property type="match status" value="1"/>
</dbReference>
<evidence type="ECO:0000313" key="4">
    <source>
        <dbReference type="Proteomes" id="UP000031675"/>
    </source>
</evidence>
<keyword evidence="3" id="KW-0808">Transferase</keyword>
<keyword evidence="4" id="KW-1185">Reference proteome</keyword>
<dbReference type="InterPro" id="IPR002925">
    <property type="entry name" value="Dienelactn_hydro"/>
</dbReference>
<dbReference type="Gene3D" id="3.40.50.2020">
    <property type="match status" value="1"/>
</dbReference>
<organism evidence="3 4">
    <name type="scientific">Streptomonospora alba</name>
    <dbReference type="NCBI Taxonomy" id="183763"/>
    <lineage>
        <taxon>Bacteria</taxon>
        <taxon>Bacillati</taxon>
        <taxon>Actinomycetota</taxon>
        <taxon>Actinomycetes</taxon>
        <taxon>Streptosporangiales</taxon>
        <taxon>Nocardiopsidaceae</taxon>
        <taxon>Streptomonospora</taxon>
    </lineage>
</organism>
<feature type="domain" description="Phosphoribosyltransferase" evidence="1">
    <location>
        <begin position="18"/>
        <end position="169"/>
    </location>
</feature>
<sequence length="440" mass="46103">MSPLPVSLPFTDRSEAGRRLAERVRPHVSEAPMVLALPRGGVPVGAELARLLRIPLDVVVVRKIGAPGHAELGVGAIAEDGHVCYDDAALARMRLTRRDLDGIVAAERNELWRRLEAYRRGRPAPVLRGRDVIVVDDGVATGGTARAALRTVRRQGPARLLLAVPVAAQGALDALGEEADRIIALTVPDNFRAVGEWYRDFGQLSDDEVTALIGEPGDTAAPPTRAVRIRAGDVHLDAELSAPAGMRATVVAALEHGCRAPEQRALADALGRSGYATLLLDLLTPEEAARQREAVESGVPETGAAEVSAAEAADRLAAAVAWLRRSTEAAQGRVGVLGSERGVPAALMAAAAHPADIAAVVLNGGRPDAAAESLDRVRAPVLALVQGSDSVVRELAEWALTRLGGPGEVREVPGAERLIAGGAARREVGSAAAEWFGRHL</sequence>
<gene>
    <name evidence="3" type="ORF">LP52_00755</name>
</gene>
<dbReference type="InterPro" id="IPR029058">
    <property type="entry name" value="AB_hydrolase_fold"/>
</dbReference>
<comment type="caution">
    <text evidence="3">The sequence shown here is derived from an EMBL/GenBank/DDBJ whole genome shotgun (WGS) entry which is preliminary data.</text>
</comment>
<dbReference type="RefSeq" id="WP_040269816.1">
    <property type="nucleotide sequence ID" value="NZ_JROO01000002.1"/>
</dbReference>
<dbReference type="Pfam" id="PF01738">
    <property type="entry name" value="DLH"/>
    <property type="match status" value="1"/>
</dbReference>
<dbReference type="InterPro" id="IPR029057">
    <property type="entry name" value="PRTase-like"/>
</dbReference>
<dbReference type="OrthoDB" id="9810066at2"/>
<proteinExistence type="predicted"/>
<accession>A0A0C2JNN7</accession>
<reference evidence="4" key="1">
    <citation type="journal article" date="2015" name="Chem. Biol.">
        <title>Structure, bioactivity, and resistance mechanism of streptomonomicin, an unusual lasso Peptide from an understudied halophilic actinomycete.</title>
        <authorList>
            <person name="Metelev M."/>
            <person name="Tietz J.I."/>
            <person name="Melby J.O."/>
            <person name="Blair P.M."/>
            <person name="Zhu L."/>
            <person name="Livnat I."/>
            <person name="Severinov K."/>
            <person name="Mitchell D.A."/>
        </authorList>
    </citation>
    <scope>NUCLEOTIDE SEQUENCE [LARGE SCALE GENOMIC DNA]</scope>
    <source>
        <strain evidence="4">YIM 90003</strain>
    </source>
</reference>
<feature type="domain" description="Dienelactone hydrolase" evidence="2">
    <location>
        <begin position="247"/>
        <end position="393"/>
    </location>
</feature>
<protein>
    <submittedName>
        <fullName evidence="3">Phosphoribosyl transferase</fullName>
    </submittedName>
</protein>
<dbReference type="STRING" id="183763.LP52_00755"/>
<dbReference type="AlphaFoldDB" id="A0A0C2JNN7"/>
<dbReference type="GO" id="GO:0016740">
    <property type="term" value="F:transferase activity"/>
    <property type="evidence" value="ECO:0007669"/>
    <property type="project" value="UniProtKB-KW"/>
</dbReference>
<evidence type="ECO:0000313" key="3">
    <source>
        <dbReference type="EMBL" id="KII00546.1"/>
    </source>
</evidence>
<dbReference type="GO" id="GO:0016787">
    <property type="term" value="F:hydrolase activity"/>
    <property type="evidence" value="ECO:0007669"/>
    <property type="project" value="InterPro"/>
</dbReference>